<dbReference type="PANTHER" id="PTHR39420">
    <property type="match status" value="1"/>
</dbReference>
<evidence type="ECO:0000313" key="2">
    <source>
        <dbReference type="Proteomes" id="UP000602087"/>
    </source>
</evidence>
<dbReference type="GO" id="GO:0008237">
    <property type="term" value="F:metallopeptidase activity"/>
    <property type="evidence" value="ECO:0007669"/>
    <property type="project" value="UniProtKB-KW"/>
</dbReference>
<keyword evidence="1" id="KW-0378">Hydrolase</keyword>
<keyword evidence="1" id="KW-0482">Metalloprotease</keyword>
<keyword evidence="1" id="KW-0645">Protease</keyword>
<dbReference type="SUPFAM" id="SSF55486">
    <property type="entry name" value="Metalloproteases ('zincins'), catalytic domain"/>
    <property type="match status" value="1"/>
</dbReference>
<proteinExistence type="predicted"/>
<dbReference type="Pfam" id="PF10103">
    <property type="entry name" value="Zincin_2"/>
    <property type="match status" value="1"/>
</dbReference>
<dbReference type="AlphaFoldDB" id="A0A934IEE1"/>
<name>A0A934IEE1_9MICO</name>
<evidence type="ECO:0000313" key="1">
    <source>
        <dbReference type="EMBL" id="MBI9116220.1"/>
    </source>
</evidence>
<reference evidence="1" key="1">
    <citation type="submission" date="2020-12" db="EMBL/GenBank/DDBJ databases">
        <title>Sanguibacter suaedae sp. nov., isolated from Suaeda aralocaspica.</title>
        <authorList>
            <person name="Ma Q."/>
        </authorList>
    </citation>
    <scope>NUCLEOTIDE SEQUENCE</scope>
    <source>
        <strain evidence="1">YZGR15</strain>
    </source>
</reference>
<dbReference type="NCBIfam" id="TIGR03883">
    <property type="entry name" value="DUF2342_F420"/>
    <property type="match status" value="1"/>
</dbReference>
<dbReference type="NCBIfam" id="TIGR03624">
    <property type="entry name" value="putative hydrolase"/>
    <property type="match status" value="1"/>
</dbReference>
<dbReference type="PANTHER" id="PTHR39420:SF1">
    <property type="entry name" value="HYDROLASE"/>
    <property type="match status" value="1"/>
</dbReference>
<dbReference type="Proteomes" id="UP000602087">
    <property type="component" value="Unassembled WGS sequence"/>
</dbReference>
<accession>A0A934IEE1</accession>
<dbReference type="InterPro" id="IPR042271">
    <property type="entry name" value="Zinicin_2_N"/>
</dbReference>
<dbReference type="InterPro" id="IPR018766">
    <property type="entry name" value="Zinicin_2"/>
</dbReference>
<sequence length="354" mass="37128">MTSTPRGAVDWDDAAALAGRLAPPGPVLGRAEMADLVGSLRAAAHRAVEPVADITGLRPPDDAPPGGTATVLVVDRPGWARSMAGLTEDALALPDGRSVPLAAELVGSAEVGGALAALATKVLGQLDPYAPEAGRGSPGRLLLVAPNVLRTERDLRVRPADFRLWVCLHEQTHALQLTAAPWLSGHLRDRTRGVLADLSGAPGGVRALAGRVRAAATGTWGAVRGRDGASVLDGMLDGDQRSRLDEVTAVMALLEGHADVAMDAVGPAVVPTVRTIRRRFEQRRAEPGTRDGLVRRLLGMDAKLAQYRDGARFVRAVTRQVGTDGFNAVWTGPGALPSAREIADPDAWVRRVHG</sequence>
<organism evidence="1 2">
    <name type="scientific">Sanguibacter suaedae</name>
    <dbReference type="NCBI Taxonomy" id="2795737"/>
    <lineage>
        <taxon>Bacteria</taxon>
        <taxon>Bacillati</taxon>
        <taxon>Actinomycetota</taxon>
        <taxon>Actinomycetes</taxon>
        <taxon>Micrococcales</taxon>
        <taxon>Sanguibacteraceae</taxon>
        <taxon>Sanguibacter</taxon>
    </lineage>
</organism>
<keyword evidence="2" id="KW-1185">Reference proteome</keyword>
<protein>
    <submittedName>
        <fullName evidence="1">Zinc-dependent metalloprotease</fullName>
    </submittedName>
</protein>
<comment type="caution">
    <text evidence="1">The sequence shown here is derived from an EMBL/GenBank/DDBJ whole genome shotgun (WGS) entry which is preliminary data.</text>
</comment>
<dbReference type="EMBL" id="JAEINH010000020">
    <property type="protein sequence ID" value="MBI9116220.1"/>
    <property type="molecule type" value="Genomic_DNA"/>
</dbReference>
<gene>
    <name evidence="1" type="ORF">JAV76_14495</name>
</gene>
<dbReference type="InterPro" id="IPR022454">
    <property type="entry name" value="CHP03883_F420-assoc"/>
</dbReference>
<dbReference type="Gene3D" id="1.20.150.30">
    <property type="entry name" value="Zincin-like metallopeptidase, N-terminal domain"/>
    <property type="match status" value="1"/>
</dbReference>